<proteinExistence type="inferred from homology"/>
<dbReference type="GO" id="GO:0046166">
    <property type="term" value="P:glyceraldehyde-3-phosphate biosynthetic process"/>
    <property type="evidence" value="ECO:0007669"/>
    <property type="project" value="TreeGrafter"/>
</dbReference>
<dbReference type="CDD" id="cd00311">
    <property type="entry name" value="TIM"/>
    <property type="match status" value="1"/>
</dbReference>
<dbReference type="GO" id="GO:0005829">
    <property type="term" value="C:cytosol"/>
    <property type="evidence" value="ECO:0007669"/>
    <property type="project" value="TreeGrafter"/>
</dbReference>
<keyword evidence="3" id="KW-0963">Cytoplasm</keyword>
<evidence type="ECO:0000313" key="4">
    <source>
        <dbReference type="EMBL" id="OGH78169.1"/>
    </source>
</evidence>
<sequence>MKYFIANWKMYVGLEKSRALAMQYAGLVLPQDVTGVICPTTLSFTEVSRAVAGTNWQLGAQNVSWTPEGAYTGAVSAEFFREAGARYTLVGHSERRYIFGETDHDVRKKIMAALSVGLTPILCVGETADDLASGKRQYRLKKQLMLALEDLPNADRVFIAYEPVWAIHGIGSGIACLPADVADIHNWIKEEVKQYGISEPTIFYGGSVNAGNCAAYLTLPNVHGVVTGTASLHPAEVKSILSFLATC</sequence>
<dbReference type="Pfam" id="PF00121">
    <property type="entry name" value="TIM"/>
    <property type="match status" value="1"/>
</dbReference>
<name>A0A1F6N2L6_9BACT</name>
<comment type="caution">
    <text evidence="4">The sequence shown here is derived from an EMBL/GenBank/DDBJ whole genome shotgun (WGS) entry which is preliminary data.</text>
</comment>
<evidence type="ECO:0000256" key="2">
    <source>
        <dbReference type="ARBA" id="ARBA00023235"/>
    </source>
</evidence>
<keyword evidence="3" id="KW-0312">Gluconeogenesis</keyword>
<dbReference type="PANTHER" id="PTHR21139">
    <property type="entry name" value="TRIOSEPHOSPHATE ISOMERASE"/>
    <property type="match status" value="1"/>
</dbReference>
<dbReference type="InterPro" id="IPR035990">
    <property type="entry name" value="TIM_sf"/>
</dbReference>
<comment type="pathway">
    <text evidence="3">Carbohydrate degradation; glycolysis; D-glyceraldehyde 3-phosphate from glycerone phosphate: step 1/1.</text>
</comment>
<gene>
    <name evidence="4" type="ORF">A2983_03805</name>
</gene>
<keyword evidence="2 3" id="KW-0413">Isomerase</keyword>
<dbReference type="UniPathway" id="UPA00138"/>
<evidence type="ECO:0000313" key="5">
    <source>
        <dbReference type="Proteomes" id="UP000177040"/>
    </source>
</evidence>
<dbReference type="AlphaFoldDB" id="A0A1F6N2L6"/>
<protein>
    <recommendedName>
        <fullName evidence="3">Triosephosphate isomerase</fullName>
        <ecNumber evidence="3">5.3.1.1</ecNumber>
    </recommendedName>
</protein>
<dbReference type="SUPFAM" id="SSF51351">
    <property type="entry name" value="Triosephosphate isomerase (TIM)"/>
    <property type="match status" value="1"/>
</dbReference>
<dbReference type="Gene3D" id="3.20.20.70">
    <property type="entry name" value="Aldolase class I"/>
    <property type="match status" value="1"/>
</dbReference>
<dbReference type="GO" id="GO:0006096">
    <property type="term" value="P:glycolytic process"/>
    <property type="evidence" value="ECO:0007669"/>
    <property type="project" value="UniProtKB-UniRule"/>
</dbReference>
<reference evidence="4 5" key="1">
    <citation type="journal article" date="2016" name="Nat. Commun.">
        <title>Thousands of microbial genomes shed light on interconnected biogeochemical processes in an aquifer system.</title>
        <authorList>
            <person name="Anantharaman K."/>
            <person name="Brown C.T."/>
            <person name="Hug L.A."/>
            <person name="Sharon I."/>
            <person name="Castelle C.J."/>
            <person name="Probst A.J."/>
            <person name="Thomas B.C."/>
            <person name="Singh A."/>
            <person name="Wilkins M.J."/>
            <person name="Karaoz U."/>
            <person name="Brodie E.L."/>
            <person name="Williams K.H."/>
            <person name="Hubbard S.S."/>
            <person name="Banfield J.F."/>
        </authorList>
    </citation>
    <scope>NUCLEOTIDE SEQUENCE [LARGE SCALE GENOMIC DNA]</scope>
</reference>
<dbReference type="UniPathway" id="UPA00109">
    <property type="reaction ID" value="UER00189"/>
</dbReference>
<dbReference type="PROSITE" id="PS51440">
    <property type="entry name" value="TIM_2"/>
    <property type="match status" value="1"/>
</dbReference>
<dbReference type="GO" id="GO:0019563">
    <property type="term" value="P:glycerol catabolic process"/>
    <property type="evidence" value="ECO:0007669"/>
    <property type="project" value="TreeGrafter"/>
</dbReference>
<dbReference type="Proteomes" id="UP000177040">
    <property type="component" value="Unassembled WGS sequence"/>
</dbReference>
<dbReference type="GO" id="GO:0004807">
    <property type="term" value="F:triose-phosphate isomerase activity"/>
    <property type="evidence" value="ECO:0007669"/>
    <property type="project" value="UniProtKB-UniRule"/>
</dbReference>
<dbReference type="EC" id="5.3.1.1" evidence="3"/>
<accession>A0A1F6N2L6</accession>
<comment type="subcellular location">
    <subcellularLocation>
        <location evidence="3">Cytoplasm</location>
    </subcellularLocation>
</comment>
<dbReference type="GO" id="GO:0006094">
    <property type="term" value="P:gluconeogenesis"/>
    <property type="evidence" value="ECO:0007669"/>
    <property type="project" value="UniProtKB-UniPathway"/>
</dbReference>
<comment type="catalytic activity">
    <reaction evidence="3">
        <text>D-glyceraldehyde 3-phosphate = dihydroxyacetone phosphate</text>
        <dbReference type="Rhea" id="RHEA:18585"/>
        <dbReference type="ChEBI" id="CHEBI:57642"/>
        <dbReference type="ChEBI" id="CHEBI:59776"/>
        <dbReference type="EC" id="5.3.1.1"/>
    </reaction>
</comment>
<comment type="pathway">
    <text evidence="3">Carbohydrate biosynthesis; gluconeogenesis.</text>
</comment>
<dbReference type="NCBIfam" id="TIGR00419">
    <property type="entry name" value="tim"/>
    <property type="match status" value="1"/>
</dbReference>
<comment type="subunit">
    <text evidence="3">Homodimer.</text>
</comment>
<dbReference type="InterPro" id="IPR013785">
    <property type="entry name" value="Aldolase_TIM"/>
</dbReference>
<dbReference type="InterPro" id="IPR000652">
    <property type="entry name" value="Triosephosphate_isomerase"/>
</dbReference>
<keyword evidence="3" id="KW-0324">Glycolysis</keyword>
<dbReference type="EMBL" id="MFQH01000017">
    <property type="protein sequence ID" value="OGH78169.1"/>
    <property type="molecule type" value="Genomic_DNA"/>
</dbReference>
<evidence type="ECO:0000256" key="3">
    <source>
        <dbReference type="RuleBase" id="RU363013"/>
    </source>
</evidence>
<organism evidence="4 5">
    <name type="scientific">Candidatus Magasanikbacteria bacterium RIFCSPLOWO2_01_FULL_40_15</name>
    <dbReference type="NCBI Taxonomy" id="1798686"/>
    <lineage>
        <taxon>Bacteria</taxon>
        <taxon>Candidatus Magasanikiibacteriota</taxon>
    </lineage>
</organism>
<evidence type="ECO:0000256" key="1">
    <source>
        <dbReference type="ARBA" id="ARBA00007422"/>
    </source>
</evidence>
<dbReference type="PANTHER" id="PTHR21139:SF42">
    <property type="entry name" value="TRIOSEPHOSPHATE ISOMERASE"/>
    <property type="match status" value="1"/>
</dbReference>
<comment type="similarity">
    <text evidence="1 3">Belongs to the triosephosphate isomerase family.</text>
</comment>